<dbReference type="RefSeq" id="WP_379881900.1">
    <property type="nucleotide sequence ID" value="NZ_JBHPON010000002.1"/>
</dbReference>
<feature type="compositionally biased region" description="Basic residues" evidence="1">
    <location>
        <begin position="57"/>
        <end position="71"/>
    </location>
</feature>
<name>A0ABW1KXP8_9PROT</name>
<accession>A0ABW1KXP8</accession>
<gene>
    <name evidence="2" type="ORF">ACFMB1_14940</name>
</gene>
<comment type="caution">
    <text evidence="2">The sequence shown here is derived from an EMBL/GenBank/DDBJ whole genome shotgun (WGS) entry which is preliminary data.</text>
</comment>
<dbReference type="Proteomes" id="UP001596116">
    <property type="component" value="Unassembled WGS sequence"/>
</dbReference>
<organism evidence="2 3">
    <name type="scientific">Hyphococcus aureus</name>
    <dbReference type="NCBI Taxonomy" id="2666033"/>
    <lineage>
        <taxon>Bacteria</taxon>
        <taxon>Pseudomonadati</taxon>
        <taxon>Pseudomonadota</taxon>
        <taxon>Alphaproteobacteria</taxon>
        <taxon>Parvularculales</taxon>
        <taxon>Parvularculaceae</taxon>
        <taxon>Hyphococcus</taxon>
    </lineage>
</organism>
<feature type="compositionally biased region" description="Basic and acidic residues" evidence="1">
    <location>
        <begin position="30"/>
        <end position="44"/>
    </location>
</feature>
<sequence length="71" mass="8014">MTATQKKPAEKPEADDQHKEADEENNYGGRDSRPDRDVNPAEDMHVDEDEEGAPAKTGRHNAQQRKDKKKA</sequence>
<feature type="region of interest" description="Disordered" evidence="1">
    <location>
        <begin position="1"/>
        <end position="71"/>
    </location>
</feature>
<dbReference type="EMBL" id="JBHPON010000002">
    <property type="protein sequence ID" value="MFC6036853.1"/>
    <property type="molecule type" value="Genomic_DNA"/>
</dbReference>
<protein>
    <submittedName>
        <fullName evidence="2">Uncharacterized protein</fullName>
    </submittedName>
</protein>
<reference evidence="2 3" key="1">
    <citation type="submission" date="2024-09" db="EMBL/GenBank/DDBJ databases">
        <authorList>
            <person name="Zhang Z.-H."/>
        </authorList>
    </citation>
    <scope>NUCLEOTIDE SEQUENCE [LARGE SCALE GENOMIC DNA]</scope>
    <source>
        <strain evidence="2 3">HHTR114</strain>
    </source>
</reference>
<keyword evidence="3" id="KW-1185">Reference proteome</keyword>
<evidence type="ECO:0000256" key="1">
    <source>
        <dbReference type="SAM" id="MobiDB-lite"/>
    </source>
</evidence>
<evidence type="ECO:0000313" key="2">
    <source>
        <dbReference type="EMBL" id="MFC6036853.1"/>
    </source>
</evidence>
<proteinExistence type="predicted"/>
<feature type="compositionally biased region" description="Basic and acidic residues" evidence="1">
    <location>
        <begin position="7"/>
        <end position="21"/>
    </location>
</feature>
<evidence type="ECO:0000313" key="3">
    <source>
        <dbReference type="Proteomes" id="UP001596116"/>
    </source>
</evidence>